<accession>A0ABD2QM21</accession>
<evidence type="ECO:0000256" key="2">
    <source>
        <dbReference type="ARBA" id="ARBA00023125"/>
    </source>
</evidence>
<keyword evidence="5" id="KW-1185">Reference proteome</keyword>
<proteinExistence type="inferred from homology"/>
<gene>
    <name evidence="4" type="ORF">Ciccas_001559</name>
</gene>
<keyword evidence="2" id="KW-0238">DNA-binding</keyword>
<comment type="caution">
    <text evidence="4">The sequence shown here is derived from an EMBL/GenBank/DDBJ whole genome shotgun (WGS) entry which is preliminary data.</text>
</comment>
<dbReference type="Gene3D" id="3.30.2450.30">
    <property type="match status" value="1"/>
</dbReference>
<dbReference type="PANTHER" id="PTHR12611:SF0">
    <property type="entry name" value="PURINE-RICH BINDING PROTEIN-ALPHA, ISOFORM B"/>
    <property type="match status" value="1"/>
</dbReference>
<dbReference type="InterPro" id="IPR006628">
    <property type="entry name" value="PUR-bd_fam"/>
</dbReference>
<evidence type="ECO:0000256" key="1">
    <source>
        <dbReference type="ARBA" id="ARBA00009251"/>
    </source>
</evidence>
<dbReference type="GO" id="GO:0003677">
    <property type="term" value="F:DNA binding"/>
    <property type="evidence" value="ECO:0007669"/>
    <property type="project" value="UniProtKB-KW"/>
</dbReference>
<dbReference type="Proteomes" id="UP001626550">
    <property type="component" value="Unassembled WGS sequence"/>
</dbReference>
<dbReference type="PANTHER" id="PTHR12611">
    <property type="entry name" value="PUR-TRANSCRIPTIONAL ACTIVATOR"/>
    <property type="match status" value="1"/>
</dbReference>
<reference evidence="4 5" key="1">
    <citation type="submission" date="2024-11" db="EMBL/GenBank/DDBJ databases">
        <title>Adaptive evolution of stress response genes in parasites aligns with host niche diversity.</title>
        <authorList>
            <person name="Hahn C."/>
            <person name="Resl P."/>
        </authorList>
    </citation>
    <scope>NUCLEOTIDE SEQUENCE [LARGE SCALE GENOMIC DNA]</scope>
    <source>
        <strain evidence="4">EGGRZ-B1_66</strain>
        <tissue evidence="4">Body</tissue>
    </source>
</reference>
<organism evidence="4 5">
    <name type="scientific">Cichlidogyrus casuarinus</name>
    <dbReference type="NCBI Taxonomy" id="1844966"/>
    <lineage>
        <taxon>Eukaryota</taxon>
        <taxon>Metazoa</taxon>
        <taxon>Spiralia</taxon>
        <taxon>Lophotrochozoa</taxon>
        <taxon>Platyhelminthes</taxon>
        <taxon>Monogenea</taxon>
        <taxon>Monopisthocotylea</taxon>
        <taxon>Dactylogyridea</taxon>
        <taxon>Ancyrocephalidae</taxon>
        <taxon>Cichlidogyrus</taxon>
    </lineage>
</organism>
<dbReference type="SMART" id="SM00712">
    <property type="entry name" value="PUR"/>
    <property type="match status" value="3"/>
</dbReference>
<feature type="compositionally biased region" description="Polar residues" evidence="3">
    <location>
        <begin position="79"/>
        <end position="89"/>
    </location>
</feature>
<evidence type="ECO:0000256" key="3">
    <source>
        <dbReference type="SAM" id="MobiDB-lite"/>
    </source>
</evidence>
<evidence type="ECO:0000313" key="5">
    <source>
        <dbReference type="Proteomes" id="UP001626550"/>
    </source>
</evidence>
<dbReference type="AlphaFoldDB" id="A0ABD2QM21"/>
<sequence length="253" mass="29061">MYERHNVEDDIDSITVQVEKKRFYLDLKRNSKGKFIKIAEIDQDGKKVRIILTMPASLEVKQKLSELMQLLKDLKNDDGTGSTDSGNQGEKSEESDGMIKSHSLVFQKRKYFLDLKHNKRGYFVRLTMLTSSIRVQLAVPEEGLEEFHNALGQLLDKAGTQNTHSEENSISRTLNIANKSLRFDAFTQDHGRFLRISESRLNLKNSIVFPLEYLDKLKDIMTELSLEVQHRSSPDSCDIKKDDVIISQKTVKL</sequence>
<dbReference type="EMBL" id="JBJKFK010000104">
    <property type="protein sequence ID" value="KAL3319766.1"/>
    <property type="molecule type" value="Genomic_DNA"/>
</dbReference>
<comment type="similarity">
    <text evidence="1">Belongs to the PUR DNA-binding protein family.</text>
</comment>
<feature type="region of interest" description="Disordered" evidence="3">
    <location>
        <begin position="75"/>
        <end position="98"/>
    </location>
</feature>
<evidence type="ECO:0000313" key="4">
    <source>
        <dbReference type="EMBL" id="KAL3319766.1"/>
    </source>
</evidence>
<dbReference type="Pfam" id="PF04845">
    <property type="entry name" value="PurA"/>
    <property type="match status" value="1"/>
</dbReference>
<name>A0ABD2QM21_9PLAT</name>
<protein>
    <recommendedName>
        <fullName evidence="6">Pur-alpha</fullName>
    </recommendedName>
</protein>
<evidence type="ECO:0008006" key="6">
    <source>
        <dbReference type="Google" id="ProtNLM"/>
    </source>
</evidence>
<dbReference type="Gene3D" id="3.10.450.700">
    <property type="match status" value="1"/>
</dbReference>